<feature type="domain" description="HSF-type DNA-binding" evidence="5">
    <location>
        <begin position="36"/>
        <end position="115"/>
    </location>
</feature>
<dbReference type="InterPro" id="IPR000232">
    <property type="entry name" value="HSF_DNA-bd"/>
</dbReference>
<proteinExistence type="predicted"/>
<dbReference type="OrthoDB" id="47830at2759"/>
<dbReference type="GO" id="GO:0043565">
    <property type="term" value="F:sequence-specific DNA binding"/>
    <property type="evidence" value="ECO:0007669"/>
    <property type="project" value="InterPro"/>
</dbReference>
<organism evidence="6 7">
    <name type="scientific">Fistulifera solaris</name>
    <name type="common">Oleaginous diatom</name>
    <dbReference type="NCBI Taxonomy" id="1519565"/>
    <lineage>
        <taxon>Eukaryota</taxon>
        <taxon>Sar</taxon>
        <taxon>Stramenopiles</taxon>
        <taxon>Ochrophyta</taxon>
        <taxon>Bacillariophyta</taxon>
        <taxon>Bacillariophyceae</taxon>
        <taxon>Bacillariophycidae</taxon>
        <taxon>Naviculales</taxon>
        <taxon>Naviculaceae</taxon>
        <taxon>Fistulifera</taxon>
    </lineage>
</organism>
<evidence type="ECO:0000256" key="3">
    <source>
        <dbReference type="ARBA" id="ARBA00023242"/>
    </source>
</evidence>
<gene>
    <name evidence="6" type="ORF">FisN_3Hh359</name>
</gene>
<evidence type="ECO:0000313" key="7">
    <source>
        <dbReference type="Proteomes" id="UP000198406"/>
    </source>
</evidence>
<dbReference type="InterPro" id="IPR036388">
    <property type="entry name" value="WH-like_DNA-bd_sf"/>
</dbReference>
<sequence>MVTDDSLSSKRSSSSLDGECSSDSMDEREDEKTIPFLRRLRDMLVENKDSITFQPGQRNQGGKNVLGKIIVQDRVTVEAKVLPKYFNHSSFASLRRQLNYFSFVRLGKGRQRQSSYVNESVYVLDDILLLKRRPTGANAVPSNDLIFPVLQTPVPSSVETDIFTSSVFDEVVLSKRTTKRRRLVSKGTPLLHAKRSIVPAGNCVSEDEHSEPKYLLDLTTPVESADNDVLAGCSALLRLSSQTWL</sequence>
<keyword evidence="3" id="KW-0539">Nucleus</keyword>
<feature type="region of interest" description="Disordered" evidence="4">
    <location>
        <begin position="1"/>
        <end position="32"/>
    </location>
</feature>
<dbReference type="InterPro" id="IPR036390">
    <property type="entry name" value="WH_DNA-bd_sf"/>
</dbReference>
<protein>
    <recommendedName>
        <fullName evidence="5">HSF-type DNA-binding domain-containing protein</fullName>
    </recommendedName>
</protein>
<dbReference type="Pfam" id="PF00447">
    <property type="entry name" value="HSF_DNA-bind"/>
    <property type="match status" value="1"/>
</dbReference>
<keyword evidence="7" id="KW-1185">Reference proteome</keyword>
<dbReference type="Gene3D" id="1.10.10.10">
    <property type="entry name" value="Winged helix-like DNA-binding domain superfamily/Winged helix DNA-binding domain"/>
    <property type="match status" value="1"/>
</dbReference>
<comment type="caution">
    <text evidence="6">The sequence shown here is derived from an EMBL/GenBank/DDBJ whole genome shotgun (WGS) entry which is preliminary data.</text>
</comment>
<dbReference type="Proteomes" id="UP000198406">
    <property type="component" value="Unassembled WGS sequence"/>
</dbReference>
<evidence type="ECO:0000256" key="1">
    <source>
        <dbReference type="ARBA" id="ARBA00004123"/>
    </source>
</evidence>
<dbReference type="EMBL" id="BDSP01000102">
    <property type="protein sequence ID" value="GAX16160.1"/>
    <property type="molecule type" value="Genomic_DNA"/>
</dbReference>
<evidence type="ECO:0000259" key="5">
    <source>
        <dbReference type="Pfam" id="PF00447"/>
    </source>
</evidence>
<dbReference type="AlphaFoldDB" id="A0A1Z5JQ51"/>
<reference evidence="6 7" key="1">
    <citation type="journal article" date="2015" name="Plant Cell">
        <title>Oil accumulation by the oleaginous diatom Fistulifera solaris as revealed by the genome and transcriptome.</title>
        <authorList>
            <person name="Tanaka T."/>
            <person name="Maeda Y."/>
            <person name="Veluchamy A."/>
            <person name="Tanaka M."/>
            <person name="Abida H."/>
            <person name="Marechal E."/>
            <person name="Bowler C."/>
            <person name="Muto M."/>
            <person name="Sunaga Y."/>
            <person name="Tanaka M."/>
            <person name="Yoshino T."/>
            <person name="Taniguchi T."/>
            <person name="Fukuda Y."/>
            <person name="Nemoto M."/>
            <person name="Matsumoto M."/>
            <person name="Wong P.S."/>
            <person name="Aburatani S."/>
            <person name="Fujibuchi W."/>
        </authorList>
    </citation>
    <scope>NUCLEOTIDE SEQUENCE [LARGE SCALE GENOMIC DNA]</scope>
    <source>
        <strain evidence="6 7">JPCC DA0580</strain>
    </source>
</reference>
<keyword evidence="2" id="KW-0238">DNA-binding</keyword>
<name>A0A1Z5JQ51_FISSO</name>
<evidence type="ECO:0000256" key="2">
    <source>
        <dbReference type="ARBA" id="ARBA00023125"/>
    </source>
</evidence>
<feature type="compositionally biased region" description="Low complexity" evidence="4">
    <location>
        <begin position="1"/>
        <end position="23"/>
    </location>
</feature>
<accession>A0A1Z5JQ51</accession>
<evidence type="ECO:0000256" key="4">
    <source>
        <dbReference type="SAM" id="MobiDB-lite"/>
    </source>
</evidence>
<comment type="subcellular location">
    <subcellularLocation>
        <location evidence="1">Nucleus</location>
    </subcellularLocation>
</comment>
<dbReference type="GO" id="GO:0003700">
    <property type="term" value="F:DNA-binding transcription factor activity"/>
    <property type="evidence" value="ECO:0007669"/>
    <property type="project" value="InterPro"/>
</dbReference>
<dbReference type="GO" id="GO:0005634">
    <property type="term" value="C:nucleus"/>
    <property type="evidence" value="ECO:0007669"/>
    <property type="project" value="UniProtKB-SubCell"/>
</dbReference>
<dbReference type="InParanoid" id="A0A1Z5JQ51"/>
<dbReference type="SUPFAM" id="SSF46785">
    <property type="entry name" value="Winged helix' DNA-binding domain"/>
    <property type="match status" value="1"/>
</dbReference>
<evidence type="ECO:0000313" key="6">
    <source>
        <dbReference type="EMBL" id="GAX16160.1"/>
    </source>
</evidence>